<evidence type="ECO:0000313" key="3">
    <source>
        <dbReference type="Proteomes" id="UP001194468"/>
    </source>
</evidence>
<evidence type="ECO:0000256" key="1">
    <source>
        <dbReference type="SAM" id="MobiDB-lite"/>
    </source>
</evidence>
<dbReference type="EMBL" id="WHUW01000034">
    <property type="protein sequence ID" value="KAF8433333.1"/>
    <property type="molecule type" value="Genomic_DNA"/>
</dbReference>
<evidence type="ECO:0000313" key="2">
    <source>
        <dbReference type="EMBL" id="KAF8433333.1"/>
    </source>
</evidence>
<protein>
    <submittedName>
        <fullName evidence="2">Uncharacterized protein</fullName>
    </submittedName>
</protein>
<sequence length="57" mass="6310">MSSPPPLLGPSILRHLQTSLPTSFHYPRSWSTISGLRTTNLNPSGSPLEFNKEKYGL</sequence>
<dbReference type="Proteomes" id="UP001194468">
    <property type="component" value="Unassembled WGS sequence"/>
</dbReference>
<name>A0AAD4GA08_BOLED</name>
<gene>
    <name evidence="2" type="ORF">L210DRAFT_990279</name>
</gene>
<feature type="region of interest" description="Disordered" evidence="1">
    <location>
        <begin position="36"/>
        <end position="57"/>
    </location>
</feature>
<reference evidence="2" key="1">
    <citation type="submission" date="2019-10" db="EMBL/GenBank/DDBJ databases">
        <authorList>
            <consortium name="DOE Joint Genome Institute"/>
            <person name="Kuo A."/>
            <person name="Miyauchi S."/>
            <person name="Kiss E."/>
            <person name="Drula E."/>
            <person name="Kohler A."/>
            <person name="Sanchez-Garcia M."/>
            <person name="Andreopoulos B."/>
            <person name="Barry K.W."/>
            <person name="Bonito G."/>
            <person name="Buee M."/>
            <person name="Carver A."/>
            <person name="Chen C."/>
            <person name="Cichocki N."/>
            <person name="Clum A."/>
            <person name="Culley D."/>
            <person name="Crous P.W."/>
            <person name="Fauchery L."/>
            <person name="Girlanda M."/>
            <person name="Hayes R."/>
            <person name="Keri Z."/>
            <person name="LaButti K."/>
            <person name="Lipzen A."/>
            <person name="Lombard V."/>
            <person name="Magnuson J."/>
            <person name="Maillard F."/>
            <person name="Morin E."/>
            <person name="Murat C."/>
            <person name="Nolan M."/>
            <person name="Ohm R."/>
            <person name="Pangilinan J."/>
            <person name="Pereira M."/>
            <person name="Perotto S."/>
            <person name="Peter M."/>
            <person name="Riley R."/>
            <person name="Sitrit Y."/>
            <person name="Stielow B."/>
            <person name="Szollosi G."/>
            <person name="Zifcakova L."/>
            <person name="Stursova M."/>
            <person name="Spatafora J.W."/>
            <person name="Tedersoo L."/>
            <person name="Vaario L.-M."/>
            <person name="Yamada A."/>
            <person name="Yan M."/>
            <person name="Wang P."/>
            <person name="Xu J."/>
            <person name="Bruns T."/>
            <person name="Baldrian P."/>
            <person name="Vilgalys R."/>
            <person name="Henrissat B."/>
            <person name="Grigoriev I.V."/>
            <person name="Hibbett D."/>
            <person name="Nagy L.G."/>
            <person name="Martin F.M."/>
        </authorList>
    </citation>
    <scope>NUCLEOTIDE SEQUENCE</scope>
    <source>
        <strain evidence="2">BED1</strain>
    </source>
</reference>
<proteinExistence type="predicted"/>
<reference evidence="2" key="2">
    <citation type="journal article" date="2020" name="Nat. Commun.">
        <title>Large-scale genome sequencing of mycorrhizal fungi provides insights into the early evolution of symbiotic traits.</title>
        <authorList>
            <person name="Miyauchi S."/>
            <person name="Kiss E."/>
            <person name="Kuo A."/>
            <person name="Drula E."/>
            <person name="Kohler A."/>
            <person name="Sanchez-Garcia M."/>
            <person name="Morin E."/>
            <person name="Andreopoulos B."/>
            <person name="Barry K.W."/>
            <person name="Bonito G."/>
            <person name="Buee M."/>
            <person name="Carver A."/>
            <person name="Chen C."/>
            <person name="Cichocki N."/>
            <person name="Clum A."/>
            <person name="Culley D."/>
            <person name="Crous P.W."/>
            <person name="Fauchery L."/>
            <person name="Girlanda M."/>
            <person name="Hayes R.D."/>
            <person name="Keri Z."/>
            <person name="LaButti K."/>
            <person name="Lipzen A."/>
            <person name="Lombard V."/>
            <person name="Magnuson J."/>
            <person name="Maillard F."/>
            <person name="Murat C."/>
            <person name="Nolan M."/>
            <person name="Ohm R.A."/>
            <person name="Pangilinan J."/>
            <person name="Pereira M.F."/>
            <person name="Perotto S."/>
            <person name="Peter M."/>
            <person name="Pfister S."/>
            <person name="Riley R."/>
            <person name="Sitrit Y."/>
            <person name="Stielow J.B."/>
            <person name="Szollosi G."/>
            <person name="Zifcakova L."/>
            <person name="Stursova M."/>
            <person name="Spatafora J.W."/>
            <person name="Tedersoo L."/>
            <person name="Vaario L.M."/>
            <person name="Yamada A."/>
            <person name="Yan M."/>
            <person name="Wang P."/>
            <person name="Xu J."/>
            <person name="Bruns T."/>
            <person name="Baldrian P."/>
            <person name="Vilgalys R."/>
            <person name="Dunand C."/>
            <person name="Henrissat B."/>
            <person name="Grigoriev I.V."/>
            <person name="Hibbett D."/>
            <person name="Nagy L.G."/>
            <person name="Martin F.M."/>
        </authorList>
    </citation>
    <scope>NUCLEOTIDE SEQUENCE</scope>
    <source>
        <strain evidence="2">BED1</strain>
    </source>
</reference>
<dbReference type="AlphaFoldDB" id="A0AAD4GA08"/>
<comment type="caution">
    <text evidence="2">The sequence shown here is derived from an EMBL/GenBank/DDBJ whole genome shotgun (WGS) entry which is preliminary data.</text>
</comment>
<feature type="compositionally biased region" description="Polar residues" evidence="1">
    <location>
        <begin position="36"/>
        <end position="45"/>
    </location>
</feature>
<organism evidence="2 3">
    <name type="scientific">Boletus edulis BED1</name>
    <dbReference type="NCBI Taxonomy" id="1328754"/>
    <lineage>
        <taxon>Eukaryota</taxon>
        <taxon>Fungi</taxon>
        <taxon>Dikarya</taxon>
        <taxon>Basidiomycota</taxon>
        <taxon>Agaricomycotina</taxon>
        <taxon>Agaricomycetes</taxon>
        <taxon>Agaricomycetidae</taxon>
        <taxon>Boletales</taxon>
        <taxon>Boletineae</taxon>
        <taxon>Boletaceae</taxon>
        <taxon>Boletoideae</taxon>
        <taxon>Boletus</taxon>
    </lineage>
</organism>
<accession>A0AAD4GA08</accession>
<keyword evidence="3" id="KW-1185">Reference proteome</keyword>